<dbReference type="Pfam" id="PF02540">
    <property type="entry name" value="NAD_synthase"/>
    <property type="match status" value="1"/>
</dbReference>
<evidence type="ECO:0000256" key="10">
    <source>
        <dbReference type="RuleBase" id="RU003812"/>
    </source>
</evidence>
<dbReference type="CDD" id="cd00553">
    <property type="entry name" value="NAD_synthase"/>
    <property type="match status" value="1"/>
</dbReference>
<keyword evidence="4 8" id="KW-0547">Nucleotide-binding</keyword>
<dbReference type="PANTHER" id="PTHR23090:SF9">
    <property type="entry name" value="GLUTAMINE-DEPENDENT NAD(+) SYNTHETASE"/>
    <property type="match status" value="1"/>
</dbReference>
<evidence type="ECO:0000256" key="2">
    <source>
        <dbReference type="ARBA" id="ARBA00022598"/>
    </source>
</evidence>
<dbReference type="NCBIfam" id="NF010587">
    <property type="entry name" value="PRK13980.1"/>
    <property type="match status" value="1"/>
</dbReference>
<dbReference type="RefSeq" id="WP_010903494.1">
    <property type="nucleotide sequence ID" value="NZ_VRYN01000001.1"/>
</dbReference>
<dbReference type="FunFam" id="3.40.50.620:FF:000106">
    <property type="entry name" value="Glutamine-dependent NAD(+) synthetase"/>
    <property type="match status" value="1"/>
</dbReference>
<dbReference type="GO" id="GO:0009435">
    <property type="term" value="P:NAD+ biosynthetic process"/>
    <property type="evidence" value="ECO:0007669"/>
    <property type="project" value="UniProtKB-UniRule"/>
</dbReference>
<evidence type="ECO:0000256" key="1">
    <source>
        <dbReference type="ARBA" id="ARBA00005859"/>
    </source>
</evidence>
<proteinExistence type="inferred from homology"/>
<evidence type="ECO:0000256" key="4">
    <source>
        <dbReference type="ARBA" id="ARBA00022741"/>
    </source>
</evidence>
<dbReference type="SUPFAM" id="SSF52402">
    <property type="entry name" value="Adenine nucleotide alpha hydrolases-like"/>
    <property type="match status" value="1"/>
</dbReference>
<dbReference type="InterPro" id="IPR022310">
    <property type="entry name" value="NAD/GMP_synthase"/>
</dbReference>
<feature type="binding site" evidence="8">
    <location>
        <position position="178"/>
    </location>
    <ligand>
        <name>ATP</name>
        <dbReference type="ChEBI" id="CHEBI:30616"/>
    </ligand>
</feature>
<name>A0A4D6GUW5_HALS9</name>
<dbReference type="InterPro" id="IPR014729">
    <property type="entry name" value="Rossmann-like_a/b/a_fold"/>
</dbReference>
<dbReference type="HAMAP" id="MF_00193">
    <property type="entry name" value="NadE_ammonia_dep"/>
    <property type="match status" value="1"/>
</dbReference>
<reference evidence="12 14" key="1">
    <citation type="journal article" date="2019" name="Microbiol. Resour. Announc.">
        <title>The Genome Sequence of the Halobacterium salinarum Type Strain Is Closely Related to That of Laboratory Strains NRC-1 and R1.</title>
        <authorList>
            <person name="Pfeiffer F."/>
            <person name="Marchfelder A."/>
            <person name="Habermann B."/>
            <person name="Dyall-Smith M.L."/>
        </authorList>
    </citation>
    <scope>NUCLEOTIDE SEQUENCE [LARGE SCALE GENOMIC DNA]</scope>
    <source>
        <strain evidence="12">91-R6</strain>
        <strain evidence="14">ATCC 33171 / DSM 3754 / JCM 8978 / NBRC 102687 / NCIMB 764 / 91-R6</strain>
    </source>
</reference>
<comment type="subunit">
    <text evidence="8">Homodimer.</text>
</comment>
<dbReference type="AlphaFoldDB" id="A0A4D6GUW5"/>
<dbReference type="GO" id="GO:0005737">
    <property type="term" value="C:cytoplasm"/>
    <property type="evidence" value="ECO:0007669"/>
    <property type="project" value="InterPro"/>
</dbReference>
<dbReference type="GO" id="GO:0046872">
    <property type="term" value="F:metal ion binding"/>
    <property type="evidence" value="ECO:0007669"/>
    <property type="project" value="UniProtKB-KW"/>
</dbReference>
<reference evidence="13 15" key="2">
    <citation type="submission" date="2019-07" db="EMBL/GenBank/DDBJ databases">
        <title>Genomic Encyclopedia of Archaeal and Bacterial Type Strains, Phase II (KMG-II): from individual species to whole genera.</title>
        <authorList>
            <person name="Goeker M."/>
        </authorList>
    </citation>
    <scope>NUCLEOTIDE SEQUENCE [LARGE SCALE GENOMIC DNA]</scope>
    <source>
        <strain evidence="13 15">DSM 3754</strain>
    </source>
</reference>
<keyword evidence="2 8" id="KW-0436">Ligase</keyword>
<dbReference type="GO" id="GO:0008795">
    <property type="term" value="F:NAD+ synthase activity"/>
    <property type="evidence" value="ECO:0007669"/>
    <property type="project" value="UniProtKB-UniRule"/>
</dbReference>
<dbReference type="GO" id="GO:0003952">
    <property type="term" value="F:NAD+ synthase (glutamine-hydrolyzing) activity"/>
    <property type="evidence" value="ECO:0007669"/>
    <property type="project" value="InterPro"/>
</dbReference>
<dbReference type="GO" id="GO:0005524">
    <property type="term" value="F:ATP binding"/>
    <property type="evidence" value="ECO:0007669"/>
    <property type="project" value="UniProtKB-UniRule"/>
</dbReference>
<feature type="domain" description="NAD/GMP synthase" evidence="11">
    <location>
        <begin position="25"/>
        <end position="265"/>
    </location>
</feature>
<dbReference type="EMBL" id="VRYN01000001">
    <property type="protein sequence ID" value="TYO81940.1"/>
    <property type="molecule type" value="Genomic_DNA"/>
</dbReference>
<evidence type="ECO:0000313" key="13">
    <source>
        <dbReference type="EMBL" id="TYO81940.1"/>
    </source>
</evidence>
<keyword evidence="6 8" id="KW-0460">Magnesium</keyword>
<dbReference type="InterPro" id="IPR022926">
    <property type="entry name" value="NH(3)-dep_NAD(+)_synth"/>
</dbReference>
<evidence type="ECO:0000256" key="5">
    <source>
        <dbReference type="ARBA" id="ARBA00022840"/>
    </source>
</evidence>
<organism evidence="12 14">
    <name type="scientific">Halobacterium salinarum (strain ATCC 33171 / DSM 3754 / JCM 8978 / NBRC 102687 / NCIMB 764 / 91-R6)</name>
    <dbReference type="NCBI Taxonomy" id="2597657"/>
    <lineage>
        <taxon>Archaea</taxon>
        <taxon>Methanobacteriati</taxon>
        <taxon>Methanobacteriota</taxon>
        <taxon>Stenosarchaea group</taxon>
        <taxon>Halobacteria</taxon>
        <taxon>Halobacteriales</taxon>
        <taxon>Halobacteriaceae</taxon>
        <taxon>Halobacterium</taxon>
    </lineage>
</organism>
<dbReference type="GO" id="GO:0004359">
    <property type="term" value="F:glutaminase activity"/>
    <property type="evidence" value="ECO:0007669"/>
    <property type="project" value="InterPro"/>
</dbReference>
<dbReference type="Proteomes" id="UP000323075">
    <property type="component" value="Unassembled WGS sequence"/>
</dbReference>
<dbReference type="UniPathway" id="UPA00253">
    <property type="reaction ID" value="UER00333"/>
</dbReference>
<feature type="binding site" description="in other chain" evidence="8">
    <location>
        <begin position="260"/>
        <end position="261"/>
    </location>
    <ligand>
        <name>deamido-NAD(+)</name>
        <dbReference type="ChEBI" id="CHEBI:58437"/>
        <note>ligand shared between two neighboring subunits</note>
    </ligand>
</feature>
<feature type="binding site" description="in other chain" evidence="8">
    <location>
        <position position="129"/>
    </location>
    <ligand>
        <name>deamido-NAD(+)</name>
        <dbReference type="ChEBI" id="CHEBI:58437"/>
        <note>ligand shared between two neighboring subunits</note>
    </ligand>
</feature>
<feature type="binding site" evidence="8">
    <location>
        <position position="169"/>
    </location>
    <ligand>
        <name>deamido-NAD(+)</name>
        <dbReference type="ChEBI" id="CHEBI:58437"/>
        <note>ligand shared between two neighboring subunits</note>
    </ligand>
</feature>
<feature type="binding site" evidence="8">
    <location>
        <begin position="45"/>
        <end position="52"/>
    </location>
    <ligand>
        <name>ATP</name>
        <dbReference type="ChEBI" id="CHEBI:30616"/>
    </ligand>
</feature>
<evidence type="ECO:0000256" key="8">
    <source>
        <dbReference type="HAMAP-Rule" id="MF_00193"/>
    </source>
</evidence>
<dbReference type="EMBL" id="CP038631">
    <property type="protein sequence ID" value="QCC45680.1"/>
    <property type="molecule type" value="Genomic_DNA"/>
</dbReference>
<evidence type="ECO:0000256" key="7">
    <source>
        <dbReference type="ARBA" id="ARBA00023027"/>
    </source>
</evidence>
<feature type="binding site" description="in other chain" evidence="8">
    <location>
        <position position="162"/>
    </location>
    <ligand>
        <name>deamido-NAD(+)</name>
        <dbReference type="ChEBI" id="CHEBI:58437"/>
        <note>ligand shared between two neighboring subunits</note>
    </ligand>
</feature>
<evidence type="ECO:0000259" key="11">
    <source>
        <dbReference type="Pfam" id="PF02540"/>
    </source>
</evidence>
<keyword evidence="7 8" id="KW-0520">NAD</keyword>
<dbReference type="InterPro" id="IPR003694">
    <property type="entry name" value="NAD_synthase"/>
</dbReference>
<dbReference type="NCBIfam" id="TIGR00552">
    <property type="entry name" value="nadE"/>
    <property type="match status" value="1"/>
</dbReference>
<reference evidence="12" key="3">
    <citation type="journal article" name="MicrobiologyOpen">
        <title>Whole-genome comparison between the type strain of Halobacterium salinarum (DSM 3754(T)) and the laboratory strains R1 and NRC-1.</title>
        <authorList>
            <person name="Pfeiffer F."/>
            <person name="Losensky G."/>
            <person name="Marchfelder A."/>
            <person name="Habermann B."/>
            <person name="Dyall-Smith M."/>
        </authorList>
    </citation>
    <scope>NUCLEOTIDE SEQUENCE</scope>
    <source>
        <strain evidence="12">91-R6</strain>
    </source>
</reference>
<dbReference type="Gene3D" id="3.40.50.620">
    <property type="entry name" value="HUPs"/>
    <property type="match status" value="1"/>
</dbReference>
<dbReference type="EC" id="6.3.1.5" evidence="8 10"/>
<feature type="binding site" evidence="8">
    <location>
        <position position="200"/>
    </location>
    <ligand>
        <name>ATP</name>
        <dbReference type="ChEBI" id="CHEBI:30616"/>
    </ligand>
</feature>
<gene>
    <name evidence="8 12" type="primary">nadE</name>
    <name evidence="13" type="ORF">APQ99_00454</name>
    <name evidence="12" type="ORF">HBSAL_10185</name>
</gene>
<protein>
    <recommendedName>
        <fullName evidence="8 10">NH(3)-dependent NAD(+) synthetase</fullName>
        <ecNumber evidence="8 10">6.3.1.5</ecNumber>
    </recommendedName>
</protein>
<evidence type="ECO:0000313" key="14">
    <source>
        <dbReference type="Proteomes" id="UP000296216"/>
    </source>
</evidence>
<dbReference type="SMR" id="A0A4D6GUW5"/>
<keyword evidence="3 8" id="KW-0479">Metal-binding</keyword>
<evidence type="ECO:0000256" key="3">
    <source>
        <dbReference type="ARBA" id="ARBA00022723"/>
    </source>
</evidence>
<dbReference type="Proteomes" id="UP000296216">
    <property type="component" value="Chromosome"/>
</dbReference>
<feature type="binding site" evidence="8">
    <location>
        <position position="51"/>
    </location>
    <ligand>
        <name>Mg(2+)</name>
        <dbReference type="ChEBI" id="CHEBI:18420"/>
    </ligand>
</feature>
<comment type="function">
    <text evidence="8">Catalyzes the ATP-dependent amidation of deamido-NAD to form NAD. Uses ammonia as a nitrogen source.</text>
</comment>
<comment type="similarity">
    <text evidence="1 8 9">Belongs to the NAD synthetase family.</text>
</comment>
<evidence type="ECO:0000256" key="6">
    <source>
        <dbReference type="ARBA" id="ARBA00022842"/>
    </source>
</evidence>
<feature type="binding site" evidence="8">
    <location>
        <position position="149"/>
    </location>
    <ligand>
        <name>ATP</name>
        <dbReference type="ChEBI" id="CHEBI:30616"/>
    </ligand>
</feature>
<evidence type="ECO:0000313" key="15">
    <source>
        <dbReference type="Proteomes" id="UP000323075"/>
    </source>
</evidence>
<comment type="catalytic activity">
    <reaction evidence="8 10">
        <text>deamido-NAD(+) + NH4(+) + ATP = AMP + diphosphate + NAD(+) + H(+)</text>
        <dbReference type="Rhea" id="RHEA:21188"/>
        <dbReference type="ChEBI" id="CHEBI:15378"/>
        <dbReference type="ChEBI" id="CHEBI:28938"/>
        <dbReference type="ChEBI" id="CHEBI:30616"/>
        <dbReference type="ChEBI" id="CHEBI:33019"/>
        <dbReference type="ChEBI" id="CHEBI:57540"/>
        <dbReference type="ChEBI" id="CHEBI:58437"/>
        <dbReference type="ChEBI" id="CHEBI:456215"/>
        <dbReference type="EC" id="6.3.1.5"/>
    </reaction>
</comment>
<keyword evidence="5 8" id="KW-0067">ATP-binding</keyword>
<dbReference type="GeneID" id="68694620"/>
<sequence length="268" mass="28408">MSAPDTVSPLDLRFSAAELAERRDRIQSFIRDTVAAAGAERCVLGLSGGIDSTTVAHLTVDELGADALHGLVMPGAVSRDQNMSDAERVAEDLGIEYDVVEIDPFVTQLTDVFPDAAGDEVAVGNARARTRAVINYFVANHGDGVVLGTGNRAEAMTGYYTKYGDQAVDCNPIGNLYKMQVRQLARDLGVPEDLVTKAPTAELWADQTDAGELGVDYDTIDAVLAVHVDGGLPASATATHLDIDPSVVETVRDLYGASKHKRAMPPAP</sequence>
<accession>A0A4D6GUW5</accession>
<comment type="pathway">
    <text evidence="8">Cofactor biosynthesis; NAD(+) biosynthesis; NAD(+) from deamido-NAD(+) (ammonia route): step 1/1.</text>
</comment>
<evidence type="ECO:0000256" key="9">
    <source>
        <dbReference type="RuleBase" id="RU003811"/>
    </source>
</evidence>
<feature type="binding site" evidence="8">
    <location>
        <position position="154"/>
    </location>
    <ligand>
        <name>Mg(2+)</name>
        <dbReference type="ChEBI" id="CHEBI:18420"/>
    </ligand>
</feature>
<evidence type="ECO:0000313" key="12">
    <source>
        <dbReference type="EMBL" id="QCC45680.1"/>
    </source>
</evidence>
<dbReference type="PANTHER" id="PTHR23090">
    <property type="entry name" value="NH 3 /GLUTAMINE-DEPENDENT NAD + SYNTHETASE"/>
    <property type="match status" value="1"/>
</dbReference>